<gene>
    <name evidence="2" type="ORF">GCM10022380_16780</name>
</gene>
<protein>
    <submittedName>
        <fullName evidence="2">Uncharacterized protein</fullName>
    </submittedName>
</protein>
<feature type="compositionally biased region" description="Basic and acidic residues" evidence="1">
    <location>
        <begin position="98"/>
        <end position="131"/>
    </location>
</feature>
<dbReference type="EMBL" id="BAABCM010000001">
    <property type="protein sequence ID" value="GAA3800072.1"/>
    <property type="molecule type" value="Genomic_DNA"/>
</dbReference>
<dbReference type="PROSITE" id="PS51257">
    <property type="entry name" value="PROKAR_LIPOPROTEIN"/>
    <property type="match status" value="1"/>
</dbReference>
<feature type="compositionally biased region" description="Basic and acidic residues" evidence="1">
    <location>
        <begin position="40"/>
        <end position="51"/>
    </location>
</feature>
<sequence length="176" mass="18917">MRAVAAGRVRGSGAPVIGLGCAPVFHGEPGDGDGVAVREAHRDVARTRLARDPQPPPPQELGRDVRRTVLDVEATAQPVREHHPPGHRPAVDLGGHGRGGDRGPRPGREQPHHVRDAGPPERRGRDGEQDRHRQHPRQSPADQDGRGAFEPGPRGGDGRERDRAPAQTPHHRGPGQ</sequence>
<reference evidence="3" key="1">
    <citation type="journal article" date="2019" name="Int. J. Syst. Evol. Microbiol.">
        <title>The Global Catalogue of Microorganisms (GCM) 10K type strain sequencing project: providing services to taxonomists for standard genome sequencing and annotation.</title>
        <authorList>
            <consortium name="The Broad Institute Genomics Platform"/>
            <consortium name="The Broad Institute Genome Sequencing Center for Infectious Disease"/>
            <person name="Wu L."/>
            <person name="Ma J."/>
        </authorList>
    </citation>
    <scope>NUCLEOTIDE SEQUENCE [LARGE SCALE GENOMIC DNA]</scope>
    <source>
        <strain evidence="3">JCM 17017</strain>
    </source>
</reference>
<evidence type="ECO:0000256" key="1">
    <source>
        <dbReference type="SAM" id="MobiDB-lite"/>
    </source>
</evidence>
<accession>A0ABP7HN66</accession>
<proteinExistence type="predicted"/>
<comment type="caution">
    <text evidence="2">The sequence shown here is derived from an EMBL/GenBank/DDBJ whole genome shotgun (WGS) entry which is preliminary data.</text>
</comment>
<keyword evidence="3" id="KW-1185">Reference proteome</keyword>
<organism evidence="2 3">
    <name type="scientific">Amycolatopsis tucumanensis</name>
    <dbReference type="NCBI Taxonomy" id="401106"/>
    <lineage>
        <taxon>Bacteria</taxon>
        <taxon>Bacillati</taxon>
        <taxon>Actinomycetota</taxon>
        <taxon>Actinomycetes</taxon>
        <taxon>Pseudonocardiales</taxon>
        <taxon>Pseudonocardiaceae</taxon>
        <taxon>Amycolatopsis</taxon>
    </lineage>
</organism>
<evidence type="ECO:0000313" key="3">
    <source>
        <dbReference type="Proteomes" id="UP001501624"/>
    </source>
</evidence>
<name>A0ABP7HN66_9PSEU</name>
<evidence type="ECO:0000313" key="2">
    <source>
        <dbReference type="EMBL" id="GAA3800072.1"/>
    </source>
</evidence>
<feature type="region of interest" description="Disordered" evidence="1">
    <location>
        <begin position="40"/>
        <end position="176"/>
    </location>
</feature>
<feature type="compositionally biased region" description="Basic and acidic residues" evidence="1">
    <location>
        <begin position="61"/>
        <end position="70"/>
    </location>
</feature>
<dbReference type="Proteomes" id="UP001501624">
    <property type="component" value="Unassembled WGS sequence"/>
</dbReference>